<protein>
    <submittedName>
        <fullName evidence="1">Uncharacterized protein</fullName>
    </submittedName>
</protein>
<organism evidence="1 2">
    <name type="scientific">Protopolystoma xenopodis</name>
    <dbReference type="NCBI Taxonomy" id="117903"/>
    <lineage>
        <taxon>Eukaryota</taxon>
        <taxon>Metazoa</taxon>
        <taxon>Spiralia</taxon>
        <taxon>Lophotrochozoa</taxon>
        <taxon>Platyhelminthes</taxon>
        <taxon>Monogenea</taxon>
        <taxon>Polyopisthocotylea</taxon>
        <taxon>Polystomatidea</taxon>
        <taxon>Polystomatidae</taxon>
        <taxon>Protopolystoma</taxon>
    </lineage>
</organism>
<evidence type="ECO:0000313" key="1">
    <source>
        <dbReference type="EMBL" id="VEL08506.1"/>
    </source>
</evidence>
<dbReference type="AlphaFoldDB" id="A0A448WCT9"/>
<reference evidence="1" key="1">
    <citation type="submission" date="2018-11" db="EMBL/GenBank/DDBJ databases">
        <authorList>
            <consortium name="Pathogen Informatics"/>
        </authorList>
    </citation>
    <scope>NUCLEOTIDE SEQUENCE</scope>
</reference>
<accession>A0A448WCT9</accession>
<proteinExistence type="predicted"/>
<sequence>MKEDGEKLKQRLPARKAELELIVQNAGNRLAKLKPLMSRRTDLLTRQVEAARHLLDLRLAIAWTRERLAQLRQVASPQADTGRPGVMREADGVAESIDMGGLGRVGRLAVGGSKAGARLMGVQQQRRALKSYELEVENRSPRIRHLCERKFFQLQTEGLRVRRANFSSRFTSSTSDKF</sequence>
<name>A0A448WCT9_9PLAT</name>
<keyword evidence="2" id="KW-1185">Reference proteome</keyword>
<dbReference type="Gene3D" id="1.20.58.60">
    <property type="match status" value="1"/>
</dbReference>
<evidence type="ECO:0000313" key="2">
    <source>
        <dbReference type="Proteomes" id="UP000784294"/>
    </source>
</evidence>
<dbReference type="EMBL" id="CAAALY010004149">
    <property type="protein sequence ID" value="VEL08506.1"/>
    <property type="molecule type" value="Genomic_DNA"/>
</dbReference>
<dbReference type="Proteomes" id="UP000784294">
    <property type="component" value="Unassembled WGS sequence"/>
</dbReference>
<comment type="caution">
    <text evidence="1">The sequence shown here is derived from an EMBL/GenBank/DDBJ whole genome shotgun (WGS) entry which is preliminary data.</text>
</comment>
<gene>
    <name evidence="1" type="ORF">PXEA_LOCUS1946</name>
</gene>